<evidence type="ECO:0000313" key="3">
    <source>
        <dbReference type="Proteomes" id="UP000290289"/>
    </source>
</evidence>
<feature type="region of interest" description="Disordered" evidence="1">
    <location>
        <begin position="439"/>
        <end position="521"/>
    </location>
</feature>
<feature type="region of interest" description="Disordered" evidence="1">
    <location>
        <begin position="1128"/>
        <end position="1166"/>
    </location>
</feature>
<sequence length="1166" mass="132194">MEVLSLTSPFPSKFPANSPNKKTPSRYNIRTFDFHKNPSFSIYLLSCNSRKCRAFAQFGGPTSRRNSLRKKLTDGQKVNQNSIPLNPSSEIQFLNNNFVDSESQFSNLVSDDGAKESKFGNGVADDSVAETGNVEESNSKRLGDSVLLSKLESWMEQYRRDTEYWGIGSGHIFTVVQDSDGSVKAVSVNEDEILRRSRVERGELEGSAEVNLKILQAESLAREMERGNNGIPRNSSIAKFVNEGEGEGLVKAIQGFTLGPELIPKLSRVGRLVLYGVIALWALKKLFTFGNKEERYSELEKEMMRRKIKARKEKEMLEPSSVEVVQAAPELPLGSFKKPSLDKQELMKVIVREKSSNGNLALQVSPSSMTAAVKTDFDDKVHEIRNMARQAREIESRDRDRNDIQTPNDEISDGTVNEISDEIEAVKRHGEGEANILTNLVNGDFRQSEGRDDTSSSKKLDFVEDGHNQTSSISNIEVSDERESTNQDVTDCKRNLQLPDNAPFRESSKSSNGSLQVKPRVIRSVKEAREYLSKNHDKTKLNEEPRFEPVPRSDVLGRLRSDKDFGNNGSQGGFVVNNVLAHVIPDETSDPPSTENASEDYDLKDEKFEAIKSDKPDETEKRHIMDDDQKEQVSLDHESSNSDSMTEPSVKYEKWMEENFNEFEPIAKKIGVGFRDNYMVSKGKADQDSIMSLDMTELGSNEEDDSELEWMKDDSLREIVLQVRDNELAGRDPFHMMDAEDKDAFFKGLEKKVEKENKKLTKLHELLHANIENLNYGADGISIYDPPEKIIPRWKGPPIEKSPEFLNYFQEQRKAIFADNSEISVNKDEQNFLQNSTGSQSHESIAATSITNDPNKKDISSSKTIIEGSDGSVRTGKKSGKEFWQHTKKWSQGFLESYNAETDPEIKSTMRDMGKGLDRWITEKEIQEAADLMDRMPEKSKEFMEKKLSKLKREMELFGPQAVVSKYREYAEDKKEDYLWWLDLPYVLCIELYTVDNEEQGIGFYSLEMAADLELEPKPYHVIAFEDSNDCKNLCYIIQAQMETHGNGHAFVVAQPPKDVFREAKTNGFGVTVIRKGELPLNVDQTLEEVEEQISEIGSKIYHDKIMQERSMDISSLMKGVFGFSGKPIMKKRPTQTMKSAIGFGGKPTKKKRSKKMLKKPSKKER</sequence>
<evidence type="ECO:0008006" key="4">
    <source>
        <dbReference type="Google" id="ProtNLM"/>
    </source>
</evidence>
<name>A0A498KMQ3_MALDO</name>
<dbReference type="Proteomes" id="UP000290289">
    <property type="component" value="Chromosome 1"/>
</dbReference>
<organism evidence="2 3">
    <name type="scientific">Malus domestica</name>
    <name type="common">Apple</name>
    <name type="synonym">Pyrus malus</name>
    <dbReference type="NCBI Taxonomy" id="3750"/>
    <lineage>
        <taxon>Eukaryota</taxon>
        <taxon>Viridiplantae</taxon>
        <taxon>Streptophyta</taxon>
        <taxon>Embryophyta</taxon>
        <taxon>Tracheophyta</taxon>
        <taxon>Spermatophyta</taxon>
        <taxon>Magnoliopsida</taxon>
        <taxon>eudicotyledons</taxon>
        <taxon>Gunneridae</taxon>
        <taxon>Pentapetalae</taxon>
        <taxon>rosids</taxon>
        <taxon>fabids</taxon>
        <taxon>Rosales</taxon>
        <taxon>Rosaceae</taxon>
        <taxon>Amygdaloideae</taxon>
        <taxon>Maleae</taxon>
        <taxon>Malus</taxon>
    </lineage>
</organism>
<feature type="compositionally biased region" description="Basic and acidic residues" evidence="1">
    <location>
        <begin position="479"/>
        <end position="494"/>
    </location>
</feature>
<feature type="region of interest" description="Disordered" evidence="1">
    <location>
        <begin position="585"/>
        <end position="648"/>
    </location>
</feature>
<keyword evidence="3" id="KW-1185">Reference proteome</keyword>
<protein>
    <recommendedName>
        <fullName evidence="4">Embryo defective 1703</fullName>
    </recommendedName>
</protein>
<feature type="compositionally biased region" description="Basic residues" evidence="1">
    <location>
        <begin position="1148"/>
        <end position="1166"/>
    </location>
</feature>
<evidence type="ECO:0000256" key="1">
    <source>
        <dbReference type="SAM" id="MobiDB-lite"/>
    </source>
</evidence>
<reference evidence="2 3" key="1">
    <citation type="submission" date="2018-10" db="EMBL/GenBank/DDBJ databases">
        <title>A high-quality apple genome assembly.</title>
        <authorList>
            <person name="Hu J."/>
        </authorList>
    </citation>
    <scope>NUCLEOTIDE SEQUENCE [LARGE SCALE GENOMIC DNA]</scope>
    <source>
        <strain evidence="3">cv. HFTH1</strain>
        <tissue evidence="2">Young leaf</tissue>
    </source>
</reference>
<accession>A0A498KMQ3</accession>
<evidence type="ECO:0000313" key="2">
    <source>
        <dbReference type="EMBL" id="RXI07704.1"/>
    </source>
</evidence>
<feature type="region of interest" description="Disordered" evidence="1">
    <location>
        <begin position="390"/>
        <end position="417"/>
    </location>
</feature>
<comment type="caution">
    <text evidence="2">The sequence shown here is derived from an EMBL/GenBank/DDBJ whole genome shotgun (WGS) entry which is preliminary data.</text>
</comment>
<dbReference type="PANTHER" id="PTHR34962">
    <property type="entry name" value="EMBRYO DEFECTIVE 1703-RELATED"/>
    <property type="match status" value="1"/>
</dbReference>
<feature type="compositionally biased region" description="Polar residues" evidence="1">
    <location>
        <begin position="468"/>
        <end position="477"/>
    </location>
</feature>
<gene>
    <name evidence="2" type="ORF">DVH24_005477</name>
</gene>
<dbReference type="EMBL" id="RDQH01000327">
    <property type="protein sequence ID" value="RXI07704.1"/>
    <property type="molecule type" value="Genomic_DNA"/>
</dbReference>
<dbReference type="AlphaFoldDB" id="A0A498KMQ3"/>
<feature type="compositionally biased region" description="Basic and acidic residues" evidence="1">
    <location>
        <begin position="390"/>
        <end position="403"/>
    </location>
</feature>
<dbReference type="STRING" id="3750.A0A498KMQ3"/>
<feature type="region of interest" description="Disordered" evidence="1">
    <location>
        <begin position="851"/>
        <end position="878"/>
    </location>
</feature>
<feature type="compositionally biased region" description="Basic and acidic residues" evidence="1">
    <location>
        <begin position="446"/>
        <end position="467"/>
    </location>
</feature>
<feature type="compositionally biased region" description="Polar residues" evidence="1">
    <location>
        <begin position="404"/>
        <end position="417"/>
    </location>
</feature>
<feature type="region of interest" description="Disordered" evidence="1">
    <location>
        <begin position="530"/>
        <end position="549"/>
    </location>
</feature>
<dbReference type="PANTHER" id="PTHR34962:SF1">
    <property type="entry name" value="EMBRYO DEFECTIVE 1703-RELATED"/>
    <property type="match status" value="1"/>
</dbReference>
<feature type="compositionally biased region" description="Basic and acidic residues" evidence="1">
    <location>
        <begin position="604"/>
        <end position="640"/>
    </location>
</feature>
<proteinExistence type="predicted"/>